<dbReference type="SUPFAM" id="SSF103473">
    <property type="entry name" value="MFS general substrate transporter"/>
    <property type="match status" value="1"/>
</dbReference>
<dbReference type="GeneID" id="28832905"/>
<feature type="transmembrane region" description="Helical" evidence="7">
    <location>
        <begin position="425"/>
        <end position="448"/>
    </location>
</feature>
<feature type="compositionally biased region" description="Basic and acidic residues" evidence="6">
    <location>
        <begin position="530"/>
        <end position="544"/>
    </location>
</feature>
<keyword evidence="4 7" id="KW-1133">Transmembrane helix</keyword>
<dbReference type="KEGG" id="psco:LY89DRAFT_788539"/>
<keyword evidence="9" id="KW-1185">Reference proteome</keyword>
<evidence type="ECO:0000313" key="9">
    <source>
        <dbReference type="Proteomes" id="UP000070700"/>
    </source>
</evidence>
<evidence type="ECO:0000256" key="5">
    <source>
        <dbReference type="ARBA" id="ARBA00023136"/>
    </source>
</evidence>
<feature type="transmembrane region" description="Helical" evidence="7">
    <location>
        <begin position="380"/>
        <end position="405"/>
    </location>
</feature>
<dbReference type="AlphaFoldDB" id="A0A132B9R3"/>
<dbReference type="Proteomes" id="UP000070700">
    <property type="component" value="Unassembled WGS sequence"/>
</dbReference>
<feature type="transmembrane region" description="Helical" evidence="7">
    <location>
        <begin position="479"/>
        <end position="501"/>
    </location>
</feature>
<reference evidence="8 9" key="1">
    <citation type="submission" date="2015-10" db="EMBL/GenBank/DDBJ databases">
        <title>Full genome of DAOMC 229536 Phialocephala scopiformis, a fungal endophyte of spruce producing the potent anti-insectan compound rugulosin.</title>
        <authorList>
            <consortium name="DOE Joint Genome Institute"/>
            <person name="Walker A.K."/>
            <person name="Frasz S.L."/>
            <person name="Seifert K.A."/>
            <person name="Miller J.D."/>
            <person name="Mondo S.J."/>
            <person name="Labutti K."/>
            <person name="Lipzen A."/>
            <person name="Dockter R."/>
            <person name="Kennedy M."/>
            <person name="Grigoriev I.V."/>
            <person name="Spatafora J.W."/>
        </authorList>
    </citation>
    <scope>NUCLEOTIDE SEQUENCE [LARGE SCALE GENOMIC DNA]</scope>
    <source>
        <strain evidence="8 9">CBS 120377</strain>
    </source>
</reference>
<dbReference type="InterPro" id="IPR036259">
    <property type="entry name" value="MFS_trans_sf"/>
</dbReference>
<evidence type="ECO:0000256" key="1">
    <source>
        <dbReference type="ARBA" id="ARBA00004651"/>
    </source>
</evidence>
<feature type="transmembrane region" description="Helical" evidence="7">
    <location>
        <begin position="103"/>
        <end position="121"/>
    </location>
</feature>
<feature type="transmembrane region" description="Helical" evidence="7">
    <location>
        <begin position="153"/>
        <end position="171"/>
    </location>
</feature>
<proteinExistence type="predicted"/>
<evidence type="ECO:0000256" key="2">
    <source>
        <dbReference type="ARBA" id="ARBA00022475"/>
    </source>
</evidence>
<comment type="subcellular location">
    <subcellularLocation>
        <location evidence="1">Cell membrane</location>
        <topology evidence="1">Multi-pass membrane protein</topology>
    </subcellularLocation>
</comment>
<dbReference type="PANTHER" id="PTHR23513:SF6">
    <property type="entry name" value="MAJOR FACILITATOR SUPERFAMILY ASSOCIATED DOMAIN-CONTAINING PROTEIN"/>
    <property type="match status" value="1"/>
</dbReference>
<dbReference type="EMBL" id="KQ947433">
    <property type="protein sequence ID" value="KUJ09146.1"/>
    <property type="molecule type" value="Genomic_DNA"/>
</dbReference>
<feature type="transmembrane region" description="Helical" evidence="7">
    <location>
        <begin position="356"/>
        <end position="374"/>
    </location>
</feature>
<gene>
    <name evidence="8" type="ORF">LY89DRAFT_788539</name>
</gene>
<feature type="transmembrane region" description="Helical" evidence="7">
    <location>
        <begin position="221"/>
        <end position="240"/>
    </location>
</feature>
<keyword evidence="2" id="KW-1003">Cell membrane</keyword>
<dbReference type="Gene3D" id="1.20.1250.20">
    <property type="entry name" value="MFS general substrate transporter like domains"/>
    <property type="match status" value="1"/>
</dbReference>
<organism evidence="8 9">
    <name type="scientific">Mollisia scopiformis</name>
    <name type="common">Conifer needle endophyte fungus</name>
    <name type="synonym">Phialocephala scopiformis</name>
    <dbReference type="NCBI Taxonomy" id="149040"/>
    <lineage>
        <taxon>Eukaryota</taxon>
        <taxon>Fungi</taxon>
        <taxon>Dikarya</taxon>
        <taxon>Ascomycota</taxon>
        <taxon>Pezizomycotina</taxon>
        <taxon>Leotiomycetes</taxon>
        <taxon>Helotiales</taxon>
        <taxon>Mollisiaceae</taxon>
        <taxon>Mollisia</taxon>
    </lineage>
</organism>
<dbReference type="GO" id="GO:0005886">
    <property type="term" value="C:plasma membrane"/>
    <property type="evidence" value="ECO:0007669"/>
    <property type="project" value="UniProtKB-SubCell"/>
</dbReference>
<evidence type="ECO:0000256" key="3">
    <source>
        <dbReference type="ARBA" id="ARBA00022692"/>
    </source>
</evidence>
<feature type="region of interest" description="Disordered" evidence="6">
    <location>
        <begin position="529"/>
        <end position="550"/>
    </location>
</feature>
<evidence type="ECO:0000256" key="7">
    <source>
        <dbReference type="SAM" id="Phobius"/>
    </source>
</evidence>
<evidence type="ECO:0000256" key="6">
    <source>
        <dbReference type="SAM" id="MobiDB-lite"/>
    </source>
</evidence>
<accession>A0A132B9R3</accession>
<evidence type="ECO:0000313" key="8">
    <source>
        <dbReference type="EMBL" id="KUJ09146.1"/>
    </source>
</evidence>
<keyword evidence="5 7" id="KW-0472">Membrane</keyword>
<feature type="transmembrane region" description="Helical" evidence="7">
    <location>
        <begin position="192"/>
        <end position="215"/>
    </location>
</feature>
<name>A0A132B9R3_MOLSC</name>
<dbReference type="PANTHER" id="PTHR23513">
    <property type="entry name" value="INTEGRAL MEMBRANE EFFLUX PROTEIN-RELATED"/>
    <property type="match status" value="1"/>
</dbReference>
<dbReference type="OrthoDB" id="5344169at2759"/>
<feature type="transmembrane region" description="Helical" evidence="7">
    <location>
        <begin position="323"/>
        <end position="344"/>
    </location>
</feature>
<dbReference type="RefSeq" id="XP_018063501.1">
    <property type="nucleotide sequence ID" value="XM_018223179.1"/>
</dbReference>
<keyword evidence="3 7" id="KW-0812">Transmembrane</keyword>
<protein>
    <submittedName>
        <fullName evidence="8">Uncharacterized protein</fullName>
    </submittedName>
</protein>
<sequence length="550" mass="60549">MPKPSPHSKYSVLRTWALFSPLEKRNIAIYIGGMMLYKFGLEAFSGSIITLATNRYDNEAKLSNTAPQTFFKVGLLTGLNQAFQCVGSILIAPLMKHWPTKSVLSLAIVVFGLFSAILLIVDAGTGGRIKPLNWNQTHPSDDWSYYGKYNTNGIIPIYCVAGIAYGMVELIRRIIPRDIVGGDIQKLRRMNALVEIFYEIAGTGGAFCTALALIPKFGNNMAFMITPICFTLASITWSFISSLEFKKPPKSLLSGKPAYIKALSGFYLFGESIWVGAKIVLTSRKFIWLLPGYSFALYANRYLDDTVATLVARRYLGNSAWSQIMVGGSTFGELFGALFIFVFTNSIPTPIPWLRLNALLLLIAWYLPFWWVPTGRVTDAWIVAATFIPISFGWAAGEVSLIAYIQALLHRKENETDNVSPLGAVMAFLYCTFIVIDAICSSVLGSYIDRVSAANTNDFARGKVAAKGYPDGYINARPAVFNVAGVQFMVIAGVLLLATLIPRGAWSFNPKELYGESLQDEESFETLEMVGEKSTSEVTGKDTDVEISSV</sequence>
<feature type="transmembrane region" description="Helical" evidence="7">
    <location>
        <begin position="27"/>
        <end position="49"/>
    </location>
</feature>
<dbReference type="InParanoid" id="A0A132B9R3"/>
<evidence type="ECO:0000256" key="4">
    <source>
        <dbReference type="ARBA" id="ARBA00022989"/>
    </source>
</evidence>